<proteinExistence type="predicted"/>
<gene>
    <name evidence="1" type="ORF">FA95DRAFT_1573564</name>
</gene>
<evidence type="ECO:0000313" key="2">
    <source>
        <dbReference type="Proteomes" id="UP000814033"/>
    </source>
</evidence>
<dbReference type="EMBL" id="MU275941">
    <property type="protein sequence ID" value="KAI0045824.1"/>
    <property type="molecule type" value="Genomic_DNA"/>
</dbReference>
<protein>
    <submittedName>
        <fullName evidence="1">Uncharacterized protein</fullName>
    </submittedName>
</protein>
<comment type="caution">
    <text evidence="1">The sequence shown here is derived from an EMBL/GenBank/DDBJ whole genome shotgun (WGS) entry which is preliminary data.</text>
</comment>
<sequence length="314" mass="34860">MARAHAGWFCLLPLFASTLRCRTFNDIKSHGVVFATAQPEEDHRARPKLSETRSEPAICTDPHAVPSMTPPLATLDARTGIVDAVRSDGLQSFTCSLPGRLQRHSSTCRLCTSLSVSTVNRDREREWERERAERNRDSDRDHERDVREQQDVNMEEGGPKNGRAQTLSSPLGERLRAVPPPLPGQGQGQDRERNRDVTTFAASRPLHPSTRWQWQAPSTAHALVCSASRFWRRSTRVTSAKQSRSSWMLASSGAFWRCMEWDFCALVCHSSSLRCLMPLAVDAGFDVDIFAQAKSMSSAASAVHGGKAGFKAGR</sequence>
<evidence type="ECO:0000313" key="1">
    <source>
        <dbReference type="EMBL" id="KAI0045824.1"/>
    </source>
</evidence>
<dbReference type="Proteomes" id="UP000814033">
    <property type="component" value="Unassembled WGS sequence"/>
</dbReference>
<reference evidence="1" key="1">
    <citation type="submission" date="2021-02" db="EMBL/GenBank/DDBJ databases">
        <authorList>
            <consortium name="DOE Joint Genome Institute"/>
            <person name="Ahrendt S."/>
            <person name="Looney B.P."/>
            <person name="Miyauchi S."/>
            <person name="Morin E."/>
            <person name="Drula E."/>
            <person name="Courty P.E."/>
            <person name="Chicoki N."/>
            <person name="Fauchery L."/>
            <person name="Kohler A."/>
            <person name="Kuo A."/>
            <person name="Labutti K."/>
            <person name="Pangilinan J."/>
            <person name="Lipzen A."/>
            <person name="Riley R."/>
            <person name="Andreopoulos W."/>
            <person name="He G."/>
            <person name="Johnson J."/>
            <person name="Barry K.W."/>
            <person name="Grigoriev I.V."/>
            <person name="Nagy L."/>
            <person name="Hibbett D."/>
            <person name="Henrissat B."/>
            <person name="Matheny P.B."/>
            <person name="Labbe J."/>
            <person name="Martin F."/>
        </authorList>
    </citation>
    <scope>NUCLEOTIDE SEQUENCE</scope>
    <source>
        <strain evidence="1">FP105234-sp</strain>
    </source>
</reference>
<organism evidence="1 2">
    <name type="scientific">Auriscalpium vulgare</name>
    <dbReference type="NCBI Taxonomy" id="40419"/>
    <lineage>
        <taxon>Eukaryota</taxon>
        <taxon>Fungi</taxon>
        <taxon>Dikarya</taxon>
        <taxon>Basidiomycota</taxon>
        <taxon>Agaricomycotina</taxon>
        <taxon>Agaricomycetes</taxon>
        <taxon>Russulales</taxon>
        <taxon>Auriscalpiaceae</taxon>
        <taxon>Auriscalpium</taxon>
    </lineage>
</organism>
<name>A0ACB8RPA8_9AGAM</name>
<reference evidence="1" key="2">
    <citation type="journal article" date="2022" name="New Phytol.">
        <title>Evolutionary transition to the ectomycorrhizal habit in the genomes of a hyperdiverse lineage of mushroom-forming fungi.</title>
        <authorList>
            <person name="Looney B."/>
            <person name="Miyauchi S."/>
            <person name="Morin E."/>
            <person name="Drula E."/>
            <person name="Courty P.E."/>
            <person name="Kohler A."/>
            <person name="Kuo A."/>
            <person name="LaButti K."/>
            <person name="Pangilinan J."/>
            <person name="Lipzen A."/>
            <person name="Riley R."/>
            <person name="Andreopoulos W."/>
            <person name="He G."/>
            <person name="Johnson J."/>
            <person name="Nolan M."/>
            <person name="Tritt A."/>
            <person name="Barry K.W."/>
            <person name="Grigoriev I.V."/>
            <person name="Nagy L.G."/>
            <person name="Hibbett D."/>
            <person name="Henrissat B."/>
            <person name="Matheny P.B."/>
            <person name="Labbe J."/>
            <person name="Martin F.M."/>
        </authorList>
    </citation>
    <scope>NUCLEOTIDE SEQUENCE</scope>
    <source>
        <strain evidence="1">FP105234-sp</strain>
    </source>
</reference>
<accession>A0ACB8RPA8</accession>
<keyword evidence="2" id="KW-1185">Reference proteome</keyword>